<evidence type="ECO:0000313" key="3">
    <source>
        <dbReference type="EMBL" id="RPD60810.1"/>
    </source>
</evidence>
<organism evidence="3 4">
    <name type="scientific">Lentinus tigrinus ALCF2SS1-6</name>
    <dbReference type="NCBI Taxonomy" id="1328759"/>
    <lineage>
        <taxon>Eukaryota</taxon>
        <taxon>Fungi</taxon>
        <taxon>Dikarya</taxon>
        <taxon>Basidiomycota</taxon>
        <taxon>Agaricomycotina</taxon>
        <taxon>Agaricomycetes</taxon>
        <taxon>Polyporales</taxon>
        <taxon>Polyporaceae</taxon>
        <taxon>Lentinus</taxon>
    </lineage>
</organism>
<gene>
    <name evidence="3" type="ORF">L227DRAFT_653086</name>
</gene>
<feature type="compositionally biased region" description="Low complexity" evidence="1">
    <location>
        <begin position="164"/>
        <end position="183"/>
    </location>
</feature>
<protein>
    <recommendedName>
        <fullName evidence="5">DOMON domain-containing protein</fullName>
    </recommendedName>
</protein>
<keyword evidence="4" id="KW-1185">Reference proteome</keyword>
<reference evidence="3" key="1">
    <citation type="journal article" date="2018" name="Genome Biol. Evol.">
        <title>Genomics and development of Lentinus tigrinus, a white-rot wood-decaying mushroom with dimorphic fruiting bodies.</title>
        <authorList>
            <person name="Wu B."/>
            <person name="Xu Z."/>
            <person name="Knudson A."/>
            <person name="Carlson A."/>
            <person name="Chen N."/>
            <person name="Kovaka S."/>
            <person name="LaButti K."/>
            <person name="Lipzen A."/>
            <person name="Pennachio C."/>
            <person name="Riley R."/>
            <person name="Schakwitz W."/>
            <person name="Umezawa K."/>
            <person name="Ohm R.A."/>
            <person name="Grigoriev I.V."/>
            <person name="Nagy L.G."/>
            <person name="Gibbons J."/>
            <person name="Hibbett D."/>
        </authorList>
    </citation>
    <scope>NUCLEOTIDE SEQUENCE [LARGE SCALE GENOMIC DNA]</scope>
    <source>
        <strain evidence="3">ALCF2SS1-6</strain>
    </source>
</reference>
<accession>A0A5C2SAQ2</accession>
<dbReference type="AlphaFoldDB" id="A0A5C2SAQ2"/>
<proteinExistence type="predicted"/>
<feature type="region of interest" description="Disordered" evidence="1">
    <location>
        <begin position="164"/>
        <end position="189"/>
    </location>
</feature>
<evidence type="ECO:0000313" key="4">
    <source>
        <dbReference type="Proteomes" id="UP000313359"/>
    </source>
</evidence>
<dbReference type="Proteomes" id="UP000313359">
    <property type="component" value="Unassembled WGS sequence"/>
</dbReference>
<evidence type="ECO:0000256" key="1">
    <source>
        <dbReference type="SAM" id="MobiDB-lite"/>
    </source>
</evidence>
<dbReference type="STRING" id="1328759.A0A5C2SAQ2"/>
<evidence type="ECO:0008006" key="5">
    <source>
        <dbReference type="Google" id="ProtNLM"/>
    </source>
</evidence>
<feature type="chain" id="PRO_5023121682" description="DOMON domain-containing protein" evidence="2">
    <location>
        <begin position="25"/>
        <end position="216"/>
    </location>
</feature>
<keyword evidence="2" id="KW-0732">Signal</keyword>
<name>A0A5C2SAQ2_9APHY</name>
<feature type="signal peptide" evidence="2">
    <location>
        <begin position="1"/>
        <end position="24"/>
    </location>
</feature>
<evidence type="ECO:0000256" key="2">
    <source>
        <dbReference type="SAM" id="SignalP"/>
    </source>
</evidence>
<sequence>MLSGPIIPLLFLAASHLAPYAANAATISLFVPDAQDQSYAVEFLGTDTAGHTTWAIGLAGASDTHTASFGIATMVAGPTDLHLVEDVSSALGGILHDDCGINGDVAVCTVVLSSSAGVRTAGVKTETVSAVPVQIATAPPAAPTSTTGSAGASLTVTGTASMASGTAASSTSSGDVSGGSPSAQTVDGQQNGAVSNRVAGSALALAAVGIAFAVLF</sequence>
<dbReference type="OrthoDB" id="4991875at2759"/>
<dbReference type="EMBL" id="ML122264">
    <property type="protein sequence ID" value="RPD60810.1"/>
    <property type="molecule type" value="Genomic_DNA"/>
</dbReference>